<evidence type="ECO:0000313" key="1">
    <source>
        <dbReference type="EMBL" id="AIS85261.1"/>
    </source>
</evidence>
<proteinExistence type="predicted"/>
<protein>
    <submittedName>
        <fullName evidence="1">Uncharacterized protein</fullName>
    </submittedName>
</protein>
<dbReference type="EMBL" id="KF826617">
    <property type="protein sequence ID" value="AIS85261.1"/>
    <property type="molecule type" value="Genomic_DNA"/>
</dbReference>
<accession>A0A097CRG9</accession>
<name>A0A097CRG9_9ACTN</name>
<sequence>MVSTVAAEAGVAATATSVPPTITAAATAAHIRDHHPRLRGAGPETSPMATMILLQQ</sequence>
<organism evidence="1">
    <name type="scientific">Verrucosispora sp. MS100047</name>
    <dbReference type="NCBI Taxonomy" id="1410949"/>
    <lineage>
        <taxon>Bacteria</taxon>
        <taxon>Bacillati</taxon>
        <taxon>Actinomycetota</taxon>
        <taxon>Actinomycetes</taxon>
        <taxon>Micromonosporales</taxon>
        <taxon>Micromonosporaceae</taxon>
        <taxon>Micromonospora</taxon>
    </lineage>
</organism>
<gene>
    <name evidence="1" type="ORF">VASRM7_22</name>
</gene>
<reference evidence="1" key="1">
    <citation type="journal article" date="2016" name="Appl. Microbiol. Biotechnol.">
        <title>Anti-MRSA and anti-TB metabolites from marine-derived Verrucosispora sp. MS100047.</title>
        <authorList>
            <person name="Huang P."/>
            <person name="Xie F."/>
            <person name="Ren B."/>
            <person name="Wang Q."/>
            <person name="Wang J."/>
            <person name="Wang Q."/>
            <person name="Abdel-Mageed W.M."/>
            <person name="Liu M."/>
            <person name="Han J."/>
            <person name="Oyeleye A."/>
            <person name="Shen J."/>
            <person name="Song F."/>
            <person name="Dai H."/>
            <person name="Liu X."/>
            <person name="Zhang L."/>
        </authorList>
    </citation>
    <scope>NUCLEOTIDE SEQUENCE</scope>
    <source>
        <strain evidence="1">MS100047</strain>
    </source>
</reference>
<dbReference type="AlphaFoldDB" id="A0A097CRG9"/>